<proteinExistence type="predicted"/>
<dbReference type="AlphaFoldDB" id="A0AAQ3L254"/>
<keyword evidence="3" id="KW-1185">Reference proteome</keyword>
<keyword evidence="1" id="KW-1133">Transmembrane helix</keyword>
<dbReference type="EMBL" id="CP136898">
    <property type="protein sequence ID" value="WOL19045.1"/>
    <property type="molecule type" value="Genomic_DNA"/>
</dbReference>
<evidence type="ECO:0000256" key="1">
    <source>
        <dbReference type="SAM" id="Phobius"/>
    </source>
</evidence>
<reference evidence="2 3" key="1">
    <citation type="submission" date="2023-10" db="EMBL/GenBank/DDBJ databases">
        <title>Chromosome-scale genome assembly provides insights into flower coloration mechanisms of Canna indica.</title>
        <authorList>
            <person name="Li C."/>
        </authorList>
    </citation>
    <scope>NUCLEOTIDE SEQUENCE [LARGE SCALE GENOMIC DNA]</scope>
    <source>
        <tissue evidence="2">Flower</tissue>
    </source>
</reference>
<keyword evidence="1" id="KW-0812">Transmembrane</keyword>
<feature type="transmembrane region" description="Helical" evidence="1">
    <location>
        <begin position="45"/>
        <end position="65"/>
    </location>
</feature>
<keyword evidence="1" id="KW-0472">Membrane</keyword>
<protein>
    <submittedName>
        <fullName evidence="2">Uncharacterized protein</fullName>
    </submittedName>
</protein>
<gene>
    <name evidence="2" type="ORF">Cni_G27843</name>
</gene>
<name>A0AAQ3L254_9LILI</name>
<dbReference type="PANTHER" id="PTHR34774:SF1">
    <property type="entry name" value="EPHRIN-A3 PROTEIN"/>
    <property type="match status" value="1"/>
</dbReference>
<accession>A0AAQ3L254</accession>
<organism evidence="2 3">
    <name type="scientific">Canna indica</name>
    <name type="common">Indian-shot</name>
    <dbReference type="NCBI Taxonomy" id="4628"/>
    <lineage>
        <taxon>Eukaryota</taxon>
        <taxon>Viridiplantae</taxon>
        <taxon>Streptophyta</taxon>
        <taxon>Embryophyta</taxon>
        <taxon>Tracheophyta</taxon>
        <taxon>Spermatophyta</taxon>
        <taxon>Magnoliopsida</taxon>
        <taxon>Liliopsida</taxon>
        <taxon>Zingiberales</taxon>
        <taxon>Cannaceae</taxon>
        <taxon>Canna</taxon>
    </lineage>
</organism>
<evidence type="ECO:0000313" key="2">
    <source>
        <dbReference type="EMBL" id="WOL19045.1"/>
    </source>
</evidence>
<evidence type="ECO:0000313" key="3">
    <source>
        <dbReference type="Proteomes" id="UP001327560"/>
    </source>
</evidence>
<dbReference type="Proteomes" id="UP001327560">
    <property type="component" value="Chromosome 9"/>
</dbReference>
<dbReference type="PANTHER" id="PTHR34774">
    <property type="entry name" value="EPHRIN-A3 PROTEIN"/>
    <property type="match status" value="1"/>
</dbReference>
<sequence>MVHDSLSSSLRRPQLTVLVSPSFKQQASNVCELGSWSTLLQRHKFLLTTLVLLAFLCTVYLYFAITLGAADPCSGMSGAKKALCQSKDLHARKLRLF</sequence>